<evidence type="ECO:0000256" key="1">
    <source>
        <dbReference type="SAM" id="MobiDB-lite"/>
    </source>
</evidence>
<reference evidence="3 4" key="1">
    <citation type="submission" date="2013-08" db="EMBL/GenBank/DDBJ databases">
        <title>The genome sequence of Skermanella stibiiresistens.</title>
        <authorList>
            <person name="Zhu W."/>
            <person name="Wang G."/>
        </authorList>
    </citation>
    <scope>NUCLEOTIDE SEQUENCE [LARGE SCALE GENOMIC DNA]</scope>
    <source>
        <strain evidence="3 4">SB22</strain>
    </source>
</reference>
<accession>W9H0U8</accession>
<name>W9H0U8_9PROT</name>
<protein>
    <submittedName>
        <fullName evidence="3">Uncharacterized protein</fullName>
    </submittedName>
</protein>
<evidence type="ECO:0000313" key="4">
    <source>
        <dbReference type="Proteomes" id="UP000019486"/>
    </source>
</evidence>
<keyword evidence="2" id="KW-0812">Transmembrane</keyword>
<evidence type="ECO:0000313" key="3">
    <source>
        <dbReference type="EMBL" id="EWY39669.1"/>
    </source>
</evidence>
<dbReference type="STRING" id="1385369.N825_05260"/>
<dbReference type="Proteomes" id="UP000019486">
    <property type="component" value="Unassembled WGS sequence"/>
</dbReference>
<organism evidence="3 4">
    <name type="scientific">Skermanella stibiiresistens SB22</name>
    <dbReference type="NCBI Taxonomy" id="1385369"/>
    <lineage>
        <taxon>Bacteria</taxon>
        <taxon>Pseudomonadati</taxon>
        <taxon>Pseudomonadota</taxon>
        <taxon>Alphaproteobacteria</taxon>
        <taxon>Rhodospirillales</taxon>
        <taxon>Azospirillaceae</taxon>
        <taxon>Skermanella</taxon>
    </lineage>
</organism>
<keyword evidence="4" id="KW-1185">Reference proteome</keyword>
<gene>
    <name evidence="3" type="ORF">N825_05260</name>
</gene>
<keyword evidence="2" id="KW-1133">Transmembrane helix</keyword>
<feature type="transmembrane region" description="Helical" evidence="2">
    <location>
        <begin position="12"/>
        <end position="30"/>
    </location>
</feature>
<feature type="region of interest" description="Disordered" evidence="1">
    <location>
        <begin position="33"/>
        <end position="57"/>
    </location>
</feature>
<comment type="caution">
    <text evidence="3">The sequence shown here is derived from an EMBL/GenBank/DDBJ whole genome shotgun (WGS) entry which is preliminary data.</text>
</comment>
<dbReference type="EMBL" id="AVFL01000011">
    <property type="protein sequence ID" value="EWY39669.1"/>
    <property type="molecule type" value="Genomic_DNA"/>
</dbReference>
<proteinExistence type="predicted"/>
<keyword evidence="2" id="KW-0472">Membrane</keyword>
<evidence type="ECO:0000256" key="2">
    <source>
        <dbReference type="SAM" id="Phobius"/>
    </source>
</evidence>
<dbReference type="AlphaFoldDB" id="W9H0U8"/>
<sequence length="57" mass="6309">MEDSGSGNYVWLLAAMTLIIVFAVVIYQAVRTKRKQQKLGEDGPGSSVRMPGDDRRP</sequence>